<gene>
    <name evidence="2" type="ORF">MENT_LOCUS19828</name>
</gene>
<reference evidence="2 3" key="1">
    <citation type="submission" date="2020-08" db="EMBL/GenBank/DDBJ databases">
        <authorList>
            <person name="Koutsovoulos G."/>
            <person name="Danchin GJ E."/>
        </authorList>
    </citation>
    <scope>NUCLEOTIDE SEQUENCE [LARGE SCALE GENOMIC DNA]</scope>
</reference>
<keyword evidence="1" id="KW-0812">Transmembrane</keyword>
<comment type="caution">
    <text evidence="2">The sequence shown here is derived from an EMBL/GenBank/DDBJ whole genome shotgun (WGS) entry which is preliminary data.</text>
</comment>
<sequence length="55" mass="6751">MDSFHSIFTYFLSSRISLRYPQHYCKAFLIFRLPLNVFIVKSIFTFLKQTFIYFN</sequence>
<evidence type="ECO:0000313" key="2">
    <source>
        <dbReference type="EMBL" id="CAD2168458.1"/>
    </source>
</evidence>
<feature type="transmembrane region" description="Helical" evidence="1">
    <location>
        <begin position="27"/>
        <end position="47"/>
    </location>
</feature>
<organism evidence="2 3">
    <name type="scientific">Meloidogyne enterolobii</name>
    <name type="common">Root-knot nematode worm</name>
    <name type="synonym">Meloidogyne mayaguensis</name>
    <dbReference type="NCBI Taxonomy" id="390850"/>
    <lineage>
        <taxon>Eukaryota</taxon>
        <taxon>Metazoa</taxon>
        <taxon>Ecdysozoa</taxon>
        <taxon>Nematoda</taxon>
        <taxon>Chromadorea</taxon>
        <taxon>Rhabditida</taxon>
        <taxon>Tylenchina</taxon>
        <taxon>Tylenchomorpha</taxon>
        <taxon>Tylenchoidea</taxon>
        <taxon>Meloidogynidae</taxon>
        <taxon>Meloidogyninae</taxon>
        <taxon>Meloidogyne</taxon>
    </lineage>
</organism>
<name>A0A6V7V2U5_MELEN</name>
<keyword evidence="1" id="KW-0472">Membrane</keyword>
<dbReference type="EMBL" id="CAJEWN010000141">
    <property type="protein sequence ID" value="CAD2168458.1"/>
    <property type="molecule type" value="Genomic_DNA"/>
</dbReference>
<accession>A0A6V7V2U5</accession>
<keyword evidence="1" id="KW-1133">Transmembrane helix</keyword>
<proteinExistence type="predicted"/>
<dbReference type="AlphaFoldDB" id="A0A6V7V2U5"/>
<protein>
    <submittedName>
        <fullName evidence="2">Uncharacterized protein</fullName>
    </submittedName>
</protein>
<evidence type="ECO:0000313" key="3">
    <source>
        <dbReference type="Proteomes" id="UP000580250"/>
    </source>
</evidence>
<evidence type="ECO:0000256" key="1">
    <source>
        <dbReference type="SAM" id="Phobius"/>
    </source>
</evidence>
<dbReference type="Proteomes" id="UP000580250">
    <property type="component" value="Unassembled WGS sequence"/>
</dbReference>